<dbReference type="GO" id="GO:0019698">
    <property type="term" value="P:D-galacturonate catabolic process"/>
    <property type="evidence" value="ECO:0007669"/>
    <property type="project" value="TreeGrafter"/>
</dbReference>
<sequence length="512" mass="58645">MVKLNKELLKGNFTFPSDLEVQDFPEELPEKVIQFGEGNFLRAFVDWMFHQMNKANLFNGRVVVVQPIAEGLVEKLNQQDGLYTLILRGLKDGVPTEVKEIISSVSRGINPYTQWEEFLRCAEDPNIEFVISNTTEAGIYYDKNDSLDKMPPVSFPGKLVAYLFHRYKHFSGDPAKGMVIIPCELIDRNGDNLRKIVLQLSKDWNLPGDFIKWVEENNIFLNTLVDRVVTGYPKDEVTEIISKLGYEDELLDTGELFHLWVIEGPRELSEKLPFTKVGLNVIWTEDMTPYRTRKVRILNGAHTSSVPAAFLYGLETVGEMMDHDVMGEYVRNIIYDEIIPSIDLDKKMLTDFADSVIERFRNPFIKHYLISILLNSSSKFKTRVLPSIIEYYRRFGKLPEKLTFSMAALIAVYKDGRVEGTSMVARREKGEFIMKDDLPVLQFFENTWKKFDGSLGSAIEVAREVLGNIDLWGEDLTNMPGFTEKVGNYLYQISADGIRKTVHGLVKGEENK</sequence>
<keyword evidence="7" id="KW-1185">Reference proteome</keyword>
<dbReference type="PANTHER" id="PTHR30524">
    <property type="entry name" value="MANNITOL-1-PHOSPHATE 5-DEHYDROGENASE"/>
    <property type="match status" value="1"/>
</dbReference>
<dbReference type="InterPro" id="IPR013118">
    <property type="entry name" value="Mannitol_DH_C"/>
</dbReference>
<evidence type="ECO:0000256" key="3">
    <source>
        <dbReference type="ARBA" id="ARBA00048615"/>
    </source>
</evidence>
<dbReference type="InterPro" id="IPR013131">
    <property type="entry name" value="Mannitol_DH_N"/>
</dbReference>
<evidence type="ECO:0000256" key="1">
    <source>
        <dbReference type="ARBA" id="ARBA00023002"/>
    </source>
</evidence>
<gene>
    <name evidence="6" type="primary">uxaB</name>
    <name evidence="6" type="ORF">ATZ99_02330</name>
</gene>
<dbReference type="InterPro" id="IPR008927">
    <property type="entry name" value="6-PGluconate_DH-like_C_sf"/>
</dbReference>
<dbReference type="OrthoDB" id="9768714at2"/>
<evidence type="ECO:0000313" key="6">
    <source>
        <dbReference type="EMBL" id="KYO68716.1"/>
    </source>
</evidence>
<evidence type="ECO:0000259" key="5">
    <source>
        <dbReference type="Pfam" id="PF08125"/>
    </source>
</evidence>
<dbReference type="GO" id="GO:0019592">
    <property type="term" value="P:mannitol catabolic process"/>
    <property type="evidence" value="ECO:0007669"/>
    <property type="project" value="TreeGrafter"/>
</dbReference>
<keyword evidence="2" id="KW-0520">NAD</keyword>
<dbReference type="Proteomes" id="UP000075737">
    <property type="component" value="Unassembled WGS sequence"/>
</dbReference>
<dbReference type="Pfam" id="PF01232">
    <property type="entry name" value="Mannitol_dh"/>
    <property type="match status" value="1"/>
</dbReference>
<feature type="domain" description="Mannitol dehydrogenase N-terminal" evidence="4">
    <location>
        <begin position="31"/>
        <end position="268"/>
    </location>
</feature>
<keyword evidence="1 6" id="KW-0560">Oxidoreductase</keyword>
<evidence type="ECO:0000259" key="4">
    <source>
        <dbReference type="Pfam" id="PF01232"/>
    </source>
</evidence>
<dbReference type="EMBL" id="LOHZ01000015">
    <property type="protein sequence ID" value="KYO68716.1"/>
    <property type="molecule type" value="Genomic_DNA"/>
</dbReference>
<dbReference type="Gene3D" id="3.40.50.720">
    <property type="entry name" value="NAD(P)-binding Rossmann-like Domain"/>
    <property type="match status" value="1"/>
</dbReference>
<comment type="catalytic activity">
    <reaction evidence="3">
        <text>D-mannitol 1-phosphate + NAD(+) = beta-D-fructose 6-phosphate + NADH + H(+)</text>
        <dbReference type="Rhea" id="RHEA:19661"/>
        <dbReference type="ChEBI" id="CHEBI:15378"/>
        <dbReference type="ChEBI" id="CHEBI:57540"/>
        <dbReference type="ChEBI" id="CHEBI:57634"/>
        <dbReference type="ChEBI" id="CHEBI:57945"/>
        <dbReference type="ChEBI" id="CHEBI:61381"/>
        <dbReference type="EC" id="1.1.1.17"/>
    </reaction>
</comment>
<dbReference type="AlphaFoldDB" id="A0A162N2U1"/>
<organism evidence="6 7">
    <name type="scientific">Thermovenabulum gondwanense</name>
    <dbReference type="NCBI Taxonomy" id="520767"/>
    <lineage>
        <taxon>Bacteria</taxon>
        <taxon>Bacillati</taxon>
        <taxon>Bacillota</taxon>
        <taxon>Clostridia</taxon>
        <taxon>Thermosediminibacterales</taxon>
        <taxon>Thermosediminibacteraceae</taxon>
        <taxon>Thermovenabulum</taxon>
    </lineage>
</organism>
<dbReference type="GO" id="GO:0009026">
    <property type="term" value="F:tagaturonate reductase activity"/>
    <property type="evidence" value="ECO:0007669"/>
    <property type="project" value="UniProtKB-EC"/>
</dbReference>
<comment type="caution">
    <text evidence="6">The sequence shown here is derived from an EMBL/GenBank/DDBJ whole genome shotgun (WGS) entry which is preliminary data.</text>
</comment>
<accession>A0A162N2U1</accession>
<dbReference type="Gene3D" id="1.10.1040.10">
    <property type="entry name" value="N-(1-d-carboxylethyl)-l-norvaline Dehydrogenase, domain 2"/>
    <property type="match status" value="1"/>
</dbReference>
<dbReference type="InterPro" id="IPR036291">
    <property type="entry name" value="NAD(P)-bd_dom_sf"/>
</dbReference>
<name>A0A162N2U1_9FIRM</name>
<dbReference type="STRING" id="520767.ATZ99_02330"/>
<dbReference type="PATRIC" id="fig|520767.4.peg.234"/>
<dbReference type="EC" id="1.1.1.58" evidence="6"/>
<dbReference type="GO" id="GO:0005829">
    <property type="term" value="C:cytosol"/>
    <property type="evidence" value="ECO:0007669"/>
    <property type="project" value="TreeGrafter"/>
</dbReference>
<dbReference type="SUPFAM" id="SSF51735">
    <property type="entry name" value="NAD(P)-binding Rossmann-fold domains"/>
    <property type="match status" value="1"/>
</dbReference>
<dbReference type="Pfam" id="PF08125">
    <property type="entry name" value="Mannitol_dh_C"/>
    <property type="match status" value="1"/>
</dbReference>
<dbReference type="InterPro" id="IPR013328">
    <property type="entry name" value="6PGD_dom2"/>
</dbReference>
<protein>
    <submittedName>
        <fullName evidence="6">Altronate oxidoreductase</fullName>
        <ecNumber evidence="6">1.1.1.58</ecNumber>
    </submittedName>
</protein>
<feature type="domain" description="Mannitol dehydrogenase C-terminal" evidence="5">
    <location>
        <begin position="286"/>
        <end position="492"/>
    </location>
</feature>
<dbReference type="SUPFAM" id="SSF48179">
    <property type="entry name" value="6-phosphogluconate dehydrogenase C-terminal domain-like"/>
    <property type="match status" value="1"/>
</dbReference>
<proteinExistence type="predicted"/>
<evidence type="ECO:0000256" key="2">
    <source>
        <dbReference type="ARBA" id="ARBA00023027"/>
    </source>
</evidence>
<dbReference type="NCBIfam" id="NF002969">
    <property type="entry name" value="PRK03643.1"/>
    <property type="match status" value="1"/>
</dbReference>
<dbReference type="GO" id="GO:0008926">
    <property type="term" value="F:mannitol-1-phosphate 5-dehydrogenase activity"/>
    <property type="evidence" value="ECO:0007669"/>
    <property type="project" value="UniProtKB-EC"/>
</dbReference>
<dbReference type="RefSeq" id="WP_068747407.1">
    <property type="nucleotide sequence ID" value="NZ_LOHZ01000015.1"/>
</dbReference>
<dbReference type="PANTHER" id="PTHR30524:SF0">
    <property type="entry name" value="ALTRONATE OXIDOREDUCTASE-RELATED"/>
    <property type="match status" value="1"/>
</dbReference>
<reference evidence="6 7" key="1">
    <citation type="submission" date="2015-12" db="EMBL/GenBank/DDBJ databases">
        <title>Draft genome of Thermovenabulum gondwanense isolated from a red thermophilic microbial mat colonisisng an outflow channel of a bore well.</title>
        <authorList>
            <person name="Patel B.K."/>
        </authorList>
    </citation>
    <scope>NUCLEOTIDE SEQUENCE [LARGE SCALE GENOMIC DNA]</scope>
    <source>
        <strain evidence="6 7">R270</strain>
    </source>
</reference>
<evidence type="ECO:0000313" key="7">
    <source>
        <dbReference type="Proteomes" id="UP000075737"/>
    </source>
</evidence>